<dbReference type="EMBL" id="OU963913">
    <property type="protein sequence ID" value="CAH0402536.1"/>
    <property type="molecule type" value="Genomic_DNA"/>
</dbReference>
<dbReference type="InterPro" id="IPR012337">
    <property type="entry name" value="RNaseH-like_sf"/>
</dbReference>
<keyword evidence="5" id="KW-0539">Nucleus</keyword>
<dbReference type="SUPFAM" id="SSF140996">
    <property type="entry name" value="Hermes dimerisation domain"/>
    <property type="match status" value="1"/>
</dbReference>
<dbReference type="Proteomes" id="UP001153292">
    <property type="component" value="Chromosome 20"/>
</dbReference>
<proteinExistence type="predicted"/>
<feature type="region of interest" description="Disordered" evidence="6">
    <location>
        <begin position="590"/>
        <end position="664"/>
    </location>
</feature>
<accession>A0ABN8B4P4</accession>
<feature type="compositionally biased region" description="Pro residues" evidence="6">
    <location>
        <begin position="745"/>
        <end position="757"/>
    </location>
</feature>
<dbReference type="PANTHER" id="PTHR46481:SF10">
    <property type="entry name" value="ZINC FINGER BED DOMAIN-CONTAINING PROTEIN 39"/>
    <property type="match status" value="1"/>
</dbReference>
<keyword evidence="2" id="KW-0479">Metal-binding</keyword>
<evidence type="ECO:0000313" key="7">
    <source>
        <dbReference type="EMBL" id="CAH0402536.1"/>
    </source>
</evidence>
<evidence type="ECO:0000256" key="4">
    <source>
        <dbReference type="ARBA" id="ARBA00022833"/>
    </source>
</evidence>
<dbReference type="SUPFAM" id="SSF53098">
    <property type="entry name" value="Ribonuclease H-like"/>
    <property type="match status" value="1"/>
</dbReference>
<feature type="region of interest" description="Disordered" evidence="6">
    <location>
        <begin position="166"/>
        <end position="187"/>
    </location>
</feature>
<comment type="subcellular location">
    <subcellularLocation>
        <location evidence="1">Nucleus</location>
    </subcellularLocation>
</comment>
<feature type="compositionally biased region" description="Basic and acidic residues" evidence="6">
    <location>
        <begin position="630"/>
        <end position="649"/>
    </location>
</feature>
<reference evidence="7" key="1">
    <citation type="submission" date="2021-12" db="EMBL/GenBank/DDBJ databases">
        <authorList>
            <person name="King R."/>
        </authorList>
    </citation>
    <scope>NUCLEOTIDE SEQUENCE</scope>
</reference>
<evidence type="ECO:0000256" key="6">
    <source>
        <dbReference type="SAM" id="MobiDB-lite"/>
    </source>
</evidence>
<name>A0ABN8B4P4_CHISP</name>
<gene>
    <name evidence="7" type="ORF">CHILSU_LOCUS5777</name>
</gene>
<dbReference type="InterPro" id="IPR052035">
    <property type="entry name" value="ZnF_BED_domain_contain"/>
</dbReference>
<evidence type="ECO:0000256" key="5">
    <source>
        <dbReference type="ARBA" id="ARBA00023242"/>
    </source>
</evidence>
<protein>
    <recommendedName>
        <fullName evidence="9">DUF659 domain-containing protein</fullName>
    </recommendedName>
</protein>
<keyword evidence="4" id="KW-0862">Zinc</keyword>
<organism evidence="7 8">
    <name type="scientific">Chilo suppressalis</name>
    <name type="common">Asiatic rice borer moth</name>
    <dbReference type="NCBI Taxonomy" id="168631"/>
    <lineage>
        <taxon>Eukaryota</taxon>
        <taxon>Metazoa</taxon>
        <taxon>Ecdysozoa</taxon>
        <taxon>Arthropoda</taxon>
        <taxon>Hexapoda</taxon>
        <taxon>Insecta</taxon>
        <taxon>Pterygota</taxon>
        <taxon>Neoptera</taxon>
        <taxon>Endopterygota</taxon>
        <taxon>Lepidoptera</taxon>
        <taxon>Glossata</taxon>
        <taxon>Ditrysia</taxon>
        <taxon>Pyraloidea</taxon>
        <taxon>Crambidae</taxon>
        <taxon>Crambinae</taxon>
        <taxon>Chilo</taxon>
    </lineage>
</organism>
<keyword evidence="8" id="KW-1185">Reference proteome</keyword>
<keyword evidence="3" id="KW-0863">Zinc-finger</keyword>
<evidence type="ECO:0000256" key="3">
    <source>
        <dbReference type="ARBA" id="ARBA00022771"/>
    </source>
</evidence>
<feature type="compositionally biased region" description="Low complexity" evidence="6">
    <location>
        <begin position="166"/>
        <end position="181"/>
    </location>
</feature>
<sequence length="797" mass="90052">MCKIVGGGSPLPPKKEDPFLQRILCLISTSAVGLFNPYDSDSIIPAVQDETAIPSLETEDFPEPLAAQYKDILLPPTVVIVDDQISETTVQHNNKDFVTKPRLALVIKHLCFGGLLLPVVWSQEEEIVSLEMSGEPKTFHLEESGFVADSPAPEELSTSATITTLANPTPSTSTAAHPTVSRPRHVRQQGIERYGAPKKISGDLKRKIDNDVLDLFIDSYHPFTLVEERAFKKLMRWIPGYQLPTRKTISNVMIPALYNKTEETLKTTTLGSIEHLCLTADLWTSRANESYLAVTCHFITEEFELKTILLDCSNFEDSHTSENIQSVLTDLISKYELTLNKINFIVTDNAANIQRAVTNIGWKHYGCYAHTLNLILQNAITREQTLQSVLDKVKKIVRFFKKNSTALEKLLKAQTNDQPNCVPKRLIQEVPTRWNSSFHMIRRFVELEHCIRSTVAVIRKDLPIITNEEWLLLAEVTKILKPFDDATESMSGEKYMTGSSVIVMTRCLITSCDKLLDEEFCDVSKELIYTLRTGLIIRFSNLERSGTFSVCTFLDPRYKLAVFSDENEIRNTKKRVQDLLSGIIAQERAQEQAPVSASEDHNNADKFSPWTILDAHGDDGNNAETQQTEKNMDDRSQHPLEHETIEKTGSKRKSNVNAKSDDDHSKVLKRALEIMQKEPDENDRFGEYVIMELKSLRFDSNRRRLKSEIRRAIARIADEDDTNDSTSVSIVPSPYPSPQLYHAPCPSPYSVPSPSPSPSSITHPQLAGIFTQDMIHQYNQTSTSNMTFDKQTDFLQL</sequence>
<feature type="region of interest" description="Disordered" evidence="6">
    <location>
        <begin position="720"/>
        <end position="761"/>
    </location>
</feature>
<evidence type="ECO:0000256" key="2">
    <source>
        <dbReference type="ARBA" id="ARBA00022723"/>
    </source>
</evidence>
<evidence type="ECO:0000313" key="8">
    <source>
        <dbReference type="Proteomes" id="UP001153292"/>
    </source>
</evidence>
<evidence type="ECO:0008006" key="9">
    <source>
        <dbReference type="Google" id="ProtNLM"/>
    </source>
</evidence>
<dbReference type="PANTHER" id="PTHR46481">
    <property type="entry name" value="ZINC FINGER BED DOMAIN-CONTAINING PROTEIN 4"/>
    <property type="match status" value="1"/>
</dbReference>
<evidence type="ECO:0000256" key="1">
    <source>
        <dbReference type="ARBA" id="ARBA00004123"/>
    </source>
</evidence>